<gene>
    <name evidence="1" type="ordered locus">Desca_0655</name>
</gene>
<dbReference type="EMBL" id="CP002736">
    <property type="protein sequence ID" value="AEF93540.1"/>
    <property type="molecule type" value="Genomic_DNA"/>
</dbReference>
<accession>F6B895</accession>
<evidence type="ECO:0000313" key="1">
    <source>
        <dbReference type="EMBL" id="AEF93540.1"/>
    </source>
</evidence>
<dbReference type="Proteomes" id="UP000009226">
    <property type="component" value="Chromosome"/>
</dbReference>
<dbReference type="STRING" id="868595.Desca_0655"/>
<dbReference type="HOGENOM" id="CLU_3042685_0_0_9"/>
<reference evidence="1 2" key="1">
    <citation type="submission" date="2011-05" db="EMBL/GenBank/DDBJ databases">
        <title>Complete sequence of Desulfotomaculum carboxydivorans CO-1-SRB.</title>
        <authorList>
            <consortium name="US DOE Joint Genome Institute"/>
            <person name="Lucas S."/>
            <person name="Han J."/>
            <person name="Lapidus A."/>
            <person name="Cheng J.-F."/>
            <person name="Goodwin L."/>
            <person name="Pitluck S."/>
            <person name="Peters L."/>
            <person name="Mikhailova N."/>
            <person name="Lu M."/>
            <person name="Han C."/>
            <person name="Tapia R."/>
            <person name="Land M."/>
            <person name="Hauser L."/>
            <person name="Kyrpides N."/>
            <person name="Ivanova N."/>
            <person name="Pagani I."/>
            <person name="Stams A."/>
            <person name="Plugge C."/>
            <person name="Muyzer G."/>
            <person name="Kuever J."/>
            <person name="Parshina S."/>
            <person name="Ivanova A."/>
            <person name="Nazina T."/>
            <person name="Woyke T."/>
        </authorList>
    </citation>
    <scope>NUCLEOTIDE SEQUENCE [LARGE SCALE GENOMIC DNA]</scope>
    <source>
        <strain evidence="2">DSM 14880 / VKM B-2319 / CO-1-SRB</strain>
    </source>
</reference>
<sequence length="54" mass="6077">MYLKICPVCGNKSYGADLKGQWICPYCGSDISKEPCQPLRERKKDKEVNPNGTN</sequence>
<name>F6B895_DESCC</name>
<evidence type="ECO:0000313" key="2">
    <source>
        <dbReference type="Proteomes" id="UP000009226"/>
    </source>
</evidence>
<keyword evidence="2" id="KW-1185">Reference proteome</keyword>
<dbReference type="AlphaFoldDB" id="F6B895"/>
<dbReference type="KEGG" id="dca:Desca_0655"/>
<proteinExistence type="predicted"/>
<organism evidence="1 2">
    <name type="scientific">Desulfotomaculum nigrificans (strain DSM 14880 / VKM B-2319 / CO-1-SRB)</name>
    <name type="common">Desulfotomaculum carboxydivorans</name>
    <dbReference type="NCBI Taxonomy" id="868595"/>
    <lineage>
        <taxon>Bacteria</taxon>
        <taxon>Bacillati</taxon>
        <taxon>Bacillota</taxon>
        <taxon>Clostridia</taxon>
        <taxon>Eubacteriales</taxon>
        <taxon>Desulfotomaculaceae</taxon>
        <taxon>Desulfotomaculum</taxon>
    </lineage>
</organism>
<protein>
    <submittedName>
        <fullName evidence="1">Uncharacterized protein</fullName>
    </submittedName>
</protein>